<dbReference type="RefSeq" id="WP_377505332.1">
    <property type="nucleotide sequence ID" value="NZ_JBHSQS010000002.1"/>
</dbReference>
<dbReference type="InterPro" id="IPR011606">
    <property type="entry name" value="Brnchd-chn_aa_trnsp_permease"/>
</dbReference>
<evidence type="ECO:0000313" key="10">
    <source>
        <dbReference type="Proteomes" id="UP001596226"/>
    </source>
</evidence>
<keyword evidence="4" id="KW-1003">Cell membrane</keyword>
<feature type="transmembrane region" description="Helical" evidence="8">
    <location>
        <begin position="57"/>
        <end position="79"/>
    </location>
</feature>
<accession>A0ABW1GZ34</accession>
<evidence type="ECO:0000256" key="8">
    <source>
        <dbReference type="SAM" id="Phobius"/>
    </source>
</evidence>
<keyword evidence="7 8" id="KW-0472">Membrane</keyword>
<feature type="transmembrane region" description="Helical" evidence="8">
    <location>
        <begin position="158"/>
        <end position="175"/>
    </location>
</feature>
<feature type="transmembrane region" description="Helical" evidence="8">
    <location>
        <begin position="128"/>
        <end position="152"/>
    </location>
</feature>
<sequence length="253" mass="25458">MRTVQRTADARMLRDVLALGAAMIAVGASFGAVAVGAGLPVWAVLTMSAVLYAGGAQFMAVGLVAAGSPLAAVLAGLLLNARHLPFGLALGDSLGPRLRHRLLGSHLMTDEVTAFALARPAGPARRRAFWLAGPLLFLLWNAGTLLGVLAGGAVGDPAALGLDAAFPAGLIALLLPSMRDRDTRHAALGGAALAVAATPVLPAGLPVLLALAGPAVLAFRHRSTPAHGVDSTPAHDVAATAAGVVEHTEERSC</sequence>
<keyword evidence="3" id="KW-0813">Transport</keyword>
<gene>
    <name evidence="9" type="ORF">ACFQGL_03790</name>
</gene>
<dbReference type="PANTHER" id="PTHR34979">
    <property type="entry name" value="INNER MEMBRANE PROTEIN YGAZ"/>
    <property type="match status" value="1"/>
</dbReference>
<comment type="subcellular location">
    <subcellularLocation>
        <location evidence="1">Cell membrane</location>
        <topology evidence="1">Multi-pass membrane protein</topology>
    </subcellularLocation>
</comment>
<dbReference type="EMBL" id="JBHSQS010000002">
    <property type="protein sequence ID" value="MFC5922461.1"/>
    <property type="molecule type" value="Genomic_DNA"/>
</dbReference>
<keyword evidence="10" id="KW-1185">Reference proteome</keyword>
<evidence type="ECO:0000256" key="1">
    <source>
        <dbReference type="ARBA" id="ARBA00004651"/>
    </source>
</evidence>
<dbReference type="Pfam" id="PF03591">
    <property type="entry name" value="AzlC"/>
    <property type="match status" value="1"/>
</dbReference>
<evidence type="ECO:0000256" key="3">
    <source>
        <dbReference type="ARBA" id="ARBA00022448"/>
    </source>
</evidence>
<dbReference type="Proteomes" id="UP001596226">
    <property type="component" value="Unassembled WGS sequence"/>
</dbReference>
<dbReference type="PANTHER" id="PTHR34979:SF1">
    <property type="entry name" value="INNER MEMBRANE PROTEIN YGAZ"/>
    <property type="match status" value="1"/>
</dbReference>
<evidence type="ECO:0000256" key="6">
    <source>
        <dbReference type="ARBA" id="ARBA00022989"/>
    </source>
</evidence>
<evidence type="ECO:0000256" key="7">
    <source>
        <dbReference type="ARBA" id="ARBA00023136"/>
    </source>
</evidence>
<protein>
    <submittedName>
        <fullName evidence="9">AzlC family ABC transporter permease</fullName>
    </submittedName>
</protein>
<proteinExistence type="inferred from homology"/>
<feature type="transmembrane region" description="Helical" evidence="8">
    <location>
        <begin position="187"/>
        <end position="212"/>
    </location>
</feature>
<name>A0ABW1GZ34_9ACTN</name>
<keyword evidence="5 8" id="KW-0812">Transmembrane</keyword>
<comment type="similarity">
    <text evidence="2">Belongs to the AzlC family.</text>
</comment>
<evidence type="ECO:0000256" key="5">
    <source>
        <dbReference type="ARBA" id="ARBA00022692"/>
    </source>
</evidence>
<comment type="caution">
    <text evidence="9">The sequence shown here is derived from an EMBL/GenBank/DDBJ whole genome shotgun (WGS) entry which is preliminary data.</text>
</comment>
<organism evidence="9 10">
    <name type="scientific">Micromonospora vulcania</name>
    <dbReference type="NCBI Taxonomy" id="1441873"/>
    <lineage>
        <taxon>Bacteria</taxon>
        <taxon>Bacillati</taxon>
        <taxon>Actinomycetota</taxon>
        <taxon>Actinomycetes</taxon>
        <taxon>Micromonosporales</taxon>
        <taxon>Micromonosporaceae</taxon>
        <taxon>Micromonospora</taxon>
    </lineage>
</organism>
<evidence type="ECO:0000256" key="2">
    <source>
        <dbReference type="ARBA" id="ARBA00010735"/>
    </source>
</evidence>
<feature type="transmembrane region" description="Helical" evidence="8">
    <location>
        <begin position="16"/>
        <end position="45"/>
    </location>
</feature>
<reference evidence="10" key="1">
    <citation type="journal article" date="2019" name="Int. J. Syst. Evol. Microbiol.">
        <title>The Global Catalogue of Microorganisms (GCM) 10K type strain sequencing project: providing services to taxonomists for standard genome sequencing and annotation.</title>
        <authorList>
            <consortium name="The Broad Institute Genomics Platform"/>
            <consortium name="The Broad Institute Genome Sequencing Center for Infectious Disease"/>
            <person name="Wu L."/>
            <person name="Ma J."/>
        </authorList>
    </citation>
    <scope>NUCLEOTIDE SEQUENCE [LARGE SCALE GENOMIC DNA]</scope>
    <source>
        <strain evidence="10">CGMCC 4.7144</strain>
    </source>
</reference>
<evidence type="ECO:0000313" key="9">
    <source>
        <dbReference type="EMBL" id="MFC5922461.1"/>
    </source>
</evidence>
<evidence type="ECO:0000256" key="4">
    <source>
        <dbReference type="ARBA" id="ARBA00022475"/>
    </source>
</evidence>
<keyword evidence="6 8" id="KW-1133">Transmembrane helix</keyword>